<name>A0A9N9PJU5_9HELO</name>
<sequence>MPLSDTEFVEQFIKREIKKEIQAAHDSTLIPTGSHEELKFPQISRDIHHISARLKYVGYIDMVEEANKGNTLISRPVMEGMWTHLIRSKIGWYAKIAREQKEDPELALLIVRANARNVFAPEKENFYDLCLLQMVGEVAPGFHYCEMDYHWQRETEKALSSPCIFDATSKYKDEVLETMYEAWLAKNTGVKEQAAGAAVEGEKMAVDSDGDMVMTAGGGTQLGAITASTATLTLDDNDREAAGDHKRRRLN</sequence>
<gene>
    <name evidence="1" type="ORF">HYFRA_00003619</name>
</gene>
<organism evidence="1 2">
    <name type="scientific">Hymenoscyphus fraxineus</name>
    <dbReference type="NCBI Taxonomy" id="746836"/>
    <lineage>
        <taxon>Eukaryota</taxon>
        <taxon>Fungi</taxon>
        <taxon>Dikarya</taxon>
        <taxon>Ascomycota</taxon>
        <taxon>Pezizomycotina</taxon>
        <taxon>Leotiomycetes</taxon>
        <taxon>Helotiales</taxon>
        <taxon>Helotiaceae</taxon>
        <taxon>Hymenoscyphus</taxon>
    </lineage>
</organism>
<accession>A0A9N9PJU5</accession>
<proteinExistence type="predicted"/>
<keyword evidence="2" id="KW-1185">Reference proteome</keyword>
<evidence type="ECO:0000313" key="1">
    <source>
        <dbReference type="EMBL" id="CAG8956239.1"/>
    </source>
</evidence>
<comment type="caution">
    <text evidence="1">The sequence shown here is derived from an EMBL/GenBank/DDBJ whole genome shotgun (WGS) entry which is preliminary data.</text>
</comment>
<dbReference type="Proteomes" id="UP000696280">
    <property type="component" value="Unassembled WGS sequence"/>
</dbReference>
<dbReference type="EMBL" id="CAJVRL010000070">
    <property type="protein sequence ID" value="CAG8956239.1"/>
    <property type="molecule type" value="Genomic_DNA"/>
</dbReference>
<evidence type="ECO:0000313" key="2">
    <source>
        <dbReference type="Proteomes" id="UP000696280"/>
    </source>
</evidence>
<dbReference type="AlphaFoldDB" id="A0A9N9PJU5"/>
<protein>
    <submittedName>
        <fullName evidence="1">Uncharacterized protein</fullName>
    </submittedName>
</protein>
<reference evidence="1" key="1">
    <citation type="submission" date="2021-07" db="EMBL/GenBank/DDBJ databases">
        <authorList>
            <person name="Durling M."/>
        </authorList>
    </citation>
    <scope>NUCLEOTIDE SEQUENCE</scope>
</reference>